<evidence type="ECO:0008006" key="3">
    <source>
        <dbReference type="Google" id="ProtNLM"/>
    </source>
</evidence>
<accession>A0ABQ7NLB1</accession>
<reference evidence="1 2" key="1">
    <citation type="submission" date="2021-03" db="EMBL/GenBank/DDBJ databases">
        <authorList>
            <person name="King G.J."/>
            <person name="Bancroft I."/>
            <person name="Baten A."/>
            <person name="Bloomfield J."/>
            <person name="Borpatragohain P."/>
            <person name="He Z."/>
            <person name="Irish N."/>
            <person name="Irwin J."/>
            <person name="Liu K."/>
            <person name="Mauleon R.P."/>
            <person name="Moore J."/>
            <person name="Morris R."/>
            <person name="Ostergaard L."/>
            <person name="Wang B."/>
            <person name="Wells R."/>
        </authorList>
    </citation>
    <scope>NUCLEOTIDE SEQUENCE [LARGE SCALE GENOMIC DNA]</scope>
    <source>
        <strain evidence="1">R-o-18</strain>
        <tissue evidence="1">Leaf</tissue>
    </source>
</reference>
<evidence type="ECO:0000313" key="1">
    <source>
        <dbReference type="EMBL" id="KAG5411672.1"/>
    </source>
</evidence>
<sequence length="96" mass="10795">MLRLCIFLKHVRDIGPSIFSIWQSTWRSKGFAFVAFSSKEEALVDWLLVILNTTRSVKQNQPFLHIKHPNTILGQSAVTVLGLGFIDDGIVVIGQE</sequence>
<dbReference type="Proteomes" id="UP000823674">
    <property type="component" value="Chromosome A02"/>
</dbReference>
<comment type="caution">
    <text evidence="1">The sequence shown here is derived from an EMBL/GenBank/DDBJ whole genome shotgun (WGS) entry which is preliminary data.</text>
</comment>
<dbReference type="EMBL" id="JADBGQ010000002">
    <property type="protein sequence ID" value="KAG5411672.1"/>
    <property type="molecule type" value="Genomic_DNA"/>
</dbReference>
<evidence type="ECO:0000313" key="2">
    <source>
        <dbReference type="Proteomes" id="UP000823674"/>
    </source>
</evidence>
<proteinExistence type="predicted"/>
<gene>
    <name evidence="1" type="primary">A02g511330.1_BraROA</name>
    <name evidence="1" type="ORF">IGI04_007991</name>
</gene>
<keyword evidence="2" id="KW-1185">Reference proteome</keyword>
<organism evidence="1 2">
    <name type="scientific">Brassica rapa subsp. trilocularis</name>
    <dbReference type="NCBI Taxonomy" id="1813537"/>
    <lineage>
        <taxon>Eukaryota</taxon>
        <taxon>Viridiplantae</taxon>
        <taxon>Streptophyta</taxon>
        <taxon>Embryophyta</taxon>
        <taxon>Tracheophyta</taxon>
        <taxon>Spermatophyta</taxon>
        <taxon>Magnoliopsida</taxon>
        <taxon>eudicotyledons</taxon>
        <taxon>Gunneridae</taxon>
        <taxon>Pentapetalae</taxon>
        <taxon>rosids</taxon>
        <taxon>malvids</taxon>
        <taxon>Brassicales</taxon>
        <taxon>Brassicaceae</taxon>
        <taxon>Brassiceae</taxon>
        <taxon>Brassica</taxon>
    </lineage>
</organism>
<protein>
    <recommendedName>
        <fullName evidence="3">RRM domain-containing protein</fullName>
    </recommendedName>
</protein>
<name>A0ABQ7NLB1_BRACM</name>